<gene>
    <name evidence="1" type="ORF">SS50377_17351</name>
    <name evidence="2" type="ORF">SS50377_20369</name>
</gene>
<dbReference type="AlphaFoldDB" id="V6LFH8"/>
<evidence type="ECO:0000313" key="3">
    <source>
        <dbReference type="Proteomes" id="UP000018208"/>
    </source>
</evidence>
<evidence type="ECO:0008006" key="4">
    <source>
        <dbReference type="Google" id="ProtNLM"/>
    </source>
</evidence>
<dbReference type="GO" id="GO:0008289">
    <property type="term" value="F:lipid binding"/>
    <property type="evidence" value="ECO:0007669"/>
    <property type="project" value="InterPro"/>
</dbReference>
<evidence type="ECO:0000313" key="2">
    <source>
        <dbReference type="EMBL" id="KAH0577021.1"/>
    </source>
</evidence>
<dbReference type="EMBL" id="AUWU02000001">
    <property type="protein sequence ID" value="KAH0577021.1"/>
    <property type="molecule type" value="Genomic_DNA"/>
</dbReference>
<keyword evidence="3" id="KW-1185">Reference proteome</keyword>
<dbReference type="Gene3D" id="3.15.10.10">
    <property type="entry name" value="Bactericidal permeability-increasing protein, domain 1"/>
    <property type="match status" value="1"/>
</dbReference>
<dbReference type="Gene3D" id="3.15.20.10">
    <property type="entry name" value="Bactericidal permeability-increasing protein, domain 2"/>
    <property type="match status" value="1"/>
</dbReference>
<reference evidence="2" key="2">
    <citation type="submission" date="2020-12" db="EMBL/GenBank/DDBJ databases">
        <title>New Spironucleus salmonicida genome in near-complete chromosomes.</title>
        <authorList>
            <person name="Xu F."/>
            <person name="Kurt Z."/>
            <person name="Jimenez-Gonzalez A."/>
            <person name="Astvaldsson A."/>
            <person name="Andersson J.O."/>
            <person name="Svard S.G."/>
        </authorList>
    </citation>
    <scope>NUCLEOTIDE SEQUENCE</scope>
    <source>
        <strain evidence="2">ATCC 50377</strain>
    </source>
</reference>
<sequence length="427" mass="48120">MMLFVLLAKCYVFNYEQPNPTAADAGIHVMLTNRGLSKYSENNVGIAINAIQGTLQLSDINFDVALFKISLQGGKFTYINLKEVDVQVFDDLASLKVRQASVHLYFGLFLQQQSFPYLQDSGSLTILIDDLSMSTQATIEFPDLSCKRKFKINTFKTTLEVRSFTFNFQCGLQIIFNAVGSLLTSYLKQQLNGDLGQVLAKTVLEALLTLLSNMTEEATVQWDYPIFTDQRPMEGIKFSNNFLSVMYSGQKVVIKGQNAVGWLKASMSPVPKFYTNNDIQYLVNKVIFNSGLQLYLTGPMVFERGIDGIKFVNITLVRFHNMGAQVDVLVEFDGKQETLTYLEKIKMSSTDMDKQLLFGRLGIRLTNLISKSSLLTVNQLNTLSTFFDKSFSLYDFSINNVVGADLDSTGFIYLNEDWVHVGFQLKE</sequence>
<dbReference type="InterPro" id="IPR017943">
    <property type="entry name" value="Bactericidal_perm-incr_a/b_dom"/>
</dbReference>
<accession>V6LFH8</accession>
<dbReference type="EMBL" id="KI546147">
    <property type="protein sequence ID" value="EST43048.1"/>
    <property type="molecule type" value="Genomic_DNA"/>
</dbReference>
<dbReference type="Proteomes" id="UP000018208">
    <property type="component" value="Unassembled WGS sequence"/>
</dbReference>
<evidence type="ECO:0000313" key="1">
    <source>
        <dbReference type="EMBL" id="EST43048.1"/>
    </source>
</evidence>
<proteinExistence type="predicted"/>
<reference evidence="1 2" key="1">
    <citation type="journal article" date="2014" name="PLoS Genet.">
        <title>The Genome of Spironucleus salmonicida Highlights a Fish Pathogen Adapted to Fluctuating Environments.</title>
        <authorList>
            <person name="Xu F."/>
            <person name="Jerlstrom-Hultqvist J."/>
            <person name="Einarsson E."/>
            <person name="Astvaldsson A."/>
            <person name="Svard S.G."/>
            <person name="Andersson J.O."/>
        </authorList>
    </citation>
    <scope>NUCLEOTIDE SEQUENCE</scope>
    <source>
        <strain evidence="2">ATCC 50377</strain>
    </source>
</reference>
<dbReference type="VEuPathDB" id="GiardiaDB:SS50377_20369"/>
<protein>
    <recommendedName>
        <fullName evidence="4">BPI-like protein</fullName>
    </recommendedName>
</protein>
<dbReference type="SUPFAM" id="SSF55394">
    <property type="entry name" value="Bactericidal permeability-increasing protein, BPI"/>
    <property type="match status" value="1"/>
</dbReference>
<organism evidence="1">
    <name type="scientific">Spironucleus salmonicida</name>
    <dbReference type="NCBI Taxonomy" id="348837"/>
    <lineage>
        <taxon>Eukaryota</taxon>
        <taxon>Metamonada</taxon>
        <taxon>Diplomonadida</taxon>
        <taxon>Hexamitidae</taxon>
        <taxon>Hexamitinae</taxon>
        <taxon>Spironucleus</taxon>
    </lineage>
</organism>
<name>V6LFH8_9EUKA</name>